<name>A0A6C0KTX6_9ZZZZ</name>
<evidence type="ECO:0000313" key="1">
    <source>
        <dbReference type="EMBL" id="QHU20671.1"/>
    </source>
</evidence>
<accession>A0A6C0KTX6</accession>
<reference evidence="1" key="1">
    <citation type="journal article" date="2020" name="Nature">
        <title>Giant virus diversity and host interactions through global metagenomics.</title>
        <authorList>
            <person name="Schulz F."/>
            <person name="Roux S."/>
            <person name="Paez-Espino D."/>
            <person name="Jungbluth S."/>
            <person name="Walsh D.A."/>
            <person name="Denef V.J."/>
            <person name="McMahon K.D."/>
            <person name="Konstantinidis K.T."/>
            <person name="Eloe-Fadrosh E.A."/>
            <person name="Kyrpides N.C."/>
            <person name="Woyke T."/>
        </authorList>
    </citation>
    <scope>NUCLEOTIDE SEQUENCE</scope>
    <source>
        <strain evidence="1">GVMAG-S-3300013093-109</strain>
    </source>
</reference>
<sequence>MSEFSYHKTEEFHVPAMTRSFYVNTRETMRLKEQKENNNELDCPILFTPITMEAVASKRAISIAKFGQNGIIIGMNFVSAVALTEWFKTRQSHPLTNQPLGINPLALRAKYATDLLTLEELHLIEASKQFDLTPEQVQELFPIFLKESETFQHRFPLEHAWMQCHLKMGDTGIHTTFDGTAGEQRVAAMAFLADKSVGTGVFRLSSIQSTNLVECFAISYVLSAQKTAIVNGQTVVIQAANIRHVAVIHVMGYGYAMIGAQVGQKLPEMDADGHSNGVSLPSYDRVWASLLDLLMYLRMNAVGFDLSRMVLHQ</sequence>
<dbReference type="AlphaFoldDB" id="A0A6C0KTX6"/>
<dbReference type="EMBL" id="MN740970">
    <property type="protein sequence ID" value="QHU20671.1"/>
    <property type="molecule type" value="Genomic_DNA"/>
</dbReference>
<protein>
    <submittedName>
        <fullName evidence="1">Uncharacterized protein</fullName>
    </submittedName>
</protein>
<organism evidence="1">
    <name type="scientific">viral metagenome</name>
    <dbReference type="NCBI Taxonomy" id="1070528"/>
    <lineage>
        <taxon>unclassified sequences</taxon>
        <taxon>metagenomes</taxon>
        <taxon>organismal metagenomes</taxon>
    </lineage>
</organism>
<proteinExistence type="predicted"/>